<dbReference type="KEGG" id="msk:MSUIS_06250"/>
<organism evidence="1 2">
    <name type="scientific">Mycoplasma suis (strain KI_3806)</name>
    <dbReference type="NCBI Taxonomy" id="708248"/>
    <lineage>
        <taxon>Bacteria</taxon>
        <taxon>Bacillati</taxon>
        <taxon>Mycoplasmatota</taxon>
        <taxon>Mollicutes</taxon>
        <taxon>Mycoplasmataceae</taxon>
        <taxon>Mycoplasma</taxon>
    </lineage>
</organism>
<sequence>MAVSAVKVAALTFFALTTFGGSLYGSTILFKEEDIPWKSIWILKDNFNGRKVICELPENNPIKKVTQEPSEKKEIEGPCESQWFQEILRKHKDEEQGKDRWWIKGRDEKTINEMLKHEPLWGTRISKKLKRSEDNGTETTGGKSLEKDLTVEELRGACQVKERSFFNRKIEIMCSGE</sequence>
<dbReference type="HOGENOM" id="CLU_113278_0_0_14"/>
<dbReference type="EMBL" id="FQ790233">
    <property type="protein sequence ID" value="CBZ40718.1"/>
    <property type="molecule type" value="Genomic_DNA"/>
</dbReference>
<evidence type="ECO:0000313" key="1">
    <source>
        <dbReference type="EMBL" id="CBZ40718.1"/>
    </source>
</evidence>
<evidence type="ECO:0000313" key="2">
    <source>
        <dbReference type="Proteomes" id="UP000008645"/>
    </source>
</evidence>
<dbReference type="Proteomes" id="UP000008645">
    <property type="component" value="Chromosome"/>
</dbReference>
<name>F0V237_MYCS3</name>
<dbReference type="RefSeq" id="WP_013609320.1">
    <property type="nucleotide sequence ID" value="NC_015153.1"/>
</dbReference>
<reference evidence="1 2" key="1">
    <citation type="journal article" date="2011" name="J. Bacteriol.">
        <title>Complete genome sequence of the hemotrophic Mycoplasma suis strain KI3806.</title>
        <authorList>
            <person name="Oehlerking J."/>
            <person name="Kube M."/>
            <person name="Felder K.M."/>
            <person name="Matter D."/>
            <person name="Wittenbrink M.M."/>
            <person name="Schwarzenbach S."/>
            <person name="Kramer M.M."/>
            <person name="Hoelzle K."/>
            <person name="Hoelzle L.E."/>
        </authorList>
    </citation>
    <scope>NUCLEOTIDE SEQUENCE [LARGE SCALE GENOMIC DNA]</scope>
    <source>
        <strain evidence="2">KI_3806</strain>
    </source>
</reference>
<gene>
    <name evidence="1" type="ORF">MSUIS_06250</name>
</gene>
<proteinExistence type="predicted"/>
<accession>F0V237</accession>
<dbReference type="AlphaFoldDB" id="F0V237"/>
<protein>
    <submittedName>
        <fullName evidence="1">Uncharacterized protein</fullName>
    </submittedName>
</protein>